<dbReference type="PANTHER" id="PTHR42852">
    <property type="entry name" value="THIOL:DISULFIDE INTERCHANGE PROTEIN DSBE"/>
    <property type="match status" value="1"/>
</dbReference>
<reference evidence="2 3" key="1">
    <citation type="submission" date="2018-05" db="EMBL/GenBank/DDBJ databases">
        <title>Genome of Sphingosinicella humi QZX222.</title>
        <authorList>
            <person name="Qiao Z."/>
            <person name="Wang G."/>
        </authorList>
    </citation>
    <scope>NUCLEOTIDE SEQUENCE [LARGE SCALE GENOMIC DNA]</scope>
    <source>
        <strain evidence="2 3">QZX222</strain>
    </source>
</reference>
<dbReference type="InterPro" id="IPR013766">
    <property type="entry name" value="Thioredoxin_domain"/>
</dbReference>
<evidence type="ECO:0000313" key="3">
    <source>
        <dbReference type="Proteomes" id="UP000245916"/>
    </source>
</evidence>
<comment type="caution">
    <text evidence="2">The sequence shown here is derived from an EMBL/GenBank/DDBJ whole genome shotgun (WGS) entry which is preliminary data.</text>
</comment>
<dbReference type="Gene3D" id="3.40.30.10">
    <property type="entry name" value="Glutaredoxin"/>
    <property type="match status" value="1"/>
</dbReference>
<dbReference type="InterPro" id="IPR050553">
    <property type="entry name" value="Thioredoxin_ResA/DsbE_sf"/>
</dbReference>
<dbReference type="CDD" id="cd02966">
    <property type="entry name" value="TlpA_like_family"/>
    <property type="match status" value="1"/>
</dbReference>
<dbReference type="InterPro" id="IPR036249">
    <property type="entry name" value="Thioredoxin-like_sf"/>
</dbReference>
<dbReference type="PROSITE" id="PS51352">
    <property type="entry name" value="THIOREDOXIN_2"/>
    <property type="match status" value="1"/>
</dbReference>
<dbReference type="RefSeq" id="WP_109269655.1">
    <property type="nucleotide sequence ID" value="NZ_QFFF01000001.1"/>
</dbReference>
<dbReference type="GO" id="GO:0016209">
    <property type="term" value="F:antioxidant activity"/>
    <property type="evidence" value="ECO:0007669"/>
    <property type="project" value="InterPro"/>
</dbReference>
<evidence type="ECO:0000313" key="2">
    <source>
        <dbReference type="EMBL" id="PWG01515.1"/>
    </source>
</evidence>
<dbReference type="OrthoDB" id="9811352at2"/>
<feature type="domain" description="Thioredoxin" evidence="1">
    <location>
        <begin position="1"/>
        <end position="157"/>
    </location>
</feature>
<accession>A0A2U2IZJ3</accession>
<dbReference type="Pfam" id="PF00578">
    <property type="entry name" value="AhpC-TSA"/>
    <property type="match status" value="1"/>
</dbReference>
<protein>
    <submittedName>
        <fullName evidence="2">Alkyl hydroperoxide reductase</fullName>
    </submittedName>
</protein>
<dbReference type="AlphaFoldDB" id="A0A2U2IZJ3"/>
<gene>
    <name evidence="2" type="ORF">DF286_00505</name>
</gene>
<dbReference type="Proteomes" id="UP000245916">
    <property type="component" value="Unassembled WGS sequence"/>
</dbReference>
<sequence length="159" mass="17631">MRPIQAQDWTTTEWLNSERPLRLDDLRGRVVVLYAFQMLCPGCASQALPQARRVHETFRADDVAVIGLHTVFEHHEGNSPAALKAFLHEYGLAFPVGIDAPGEGSPIPRTMSAYAMQGTPTLILIDREGRLRRQTFGHLPDLQLGAEIMSLAQEPKSSS</sequence>
<evidence type="ECO:0000259" key="1">
    <source>
        <dbReference type="PROSITE" id="PS51352"/>
    </source>
</evidence>
<dbReference type="EMBL" id="QFFF01000001">
    <property type="protein sequence ID" value="PWG01515.1"/>
    <property type="molecule type" value="Genomic_DNA"/>
</dbReference>
<dbReference type="InterPro" id="IPR000866">
    <property type="entry name" value="AhpC/TSA"/>
</dbReference>
<proteinExistence type="predicted"/>
<name>A0A2U2IZJ3_9SPHN</name>
<dbReference type="GO" id="GO:0016491">
    <property type="term" value="F:oxidoreductase activity"/>
    <property type="evidence" value="ECO:0007669"/>
    <property type="project" value="InterPro"/>
</dbReference>
<dbReference type="PANTHER" id="PTHR42852:SF13">
    <property type="entry name" value="PROTEIN DIPZ"/>
    <property type="match status" value="1"/>
</dbReference>
<dbReference type="SUPFAM" id="SSF52833">
    <property type="entry name" value="Thioredoxin-like"/>
    <property type="match status" value="1"/>
</dbReference>
<organism evidence="2 3">
    <name type="scientific">Allosphingosinicella humi</name>
    <dbReference type="NCBI Taxonomy" id="2068657"/>
    <lineage>
        <taxon>Bacteria</taxon>
        <taxon>Pseudomonadati</taxon>
        <taxon>Pseudomonadota</taxon>
        <taxon>Alphaproteobacteria</taxon>
        <taxon>Sphingomonadales</taxon>
        <taxon>Sphingomonadaceae</taxon>
        <taxon>Allosphingosinicella</taxon>
    </lineage>
</organism>
<keyword evidence="3" id="KW-1185">Reference proteome</keyword>